<evidence type="ECO:0000256" key="2">
    <source>
        <dbReference type="ARBA" id="ARBA00004651"/>
    </source>
</evidence>
<evidence type="ECO:0000256" key="5">
    <source>
        <dbReference type="ARBA" id="ARBA00022670"/>
    </source>
</evidence>
<evidence type="ECO:0000256" key="13">
    <source>
        <dbReference type="ARBA" id="ARBA00023122"/>
    </source>
</evidence>
<dbReference type="SMART" id="SM00116">
    <property type="entry name" value="CBS"/>
    <property type="match status" value="1"/>
</dbReference>
<keyword evidence="13" id="KW-0129">CBS domain</keyword>
<keyword evidence="6 15" id="KW-0812">Transmembrane</keyword>
<feature type="transmembrane region" description="Helical" evidence="15">
    <location>
        <begin position="20"/>
        <end position="38"/>
    </location>
</feature>
<dbReference type="Gene3D" id="3.10.580.10">
    <property type="entry name" value="CBS-domain"/>
    <property type="match status" value="1"/>
</dbReference>
<dbReference type="SUPFAM" id="SSF55486">
    <property type="entry name" value="Metalloproteases ('zincins'), catalytic domain"/>
    <property type="match status" value="1"/>
</dbReference>
<accession>X0RX01</accession>
<feature type="transmembrane region" description="Helical" evidence="15">
    <location>
        <begin position="50"/>
        <end position="68"/>
    </location>
</feature>
<feature type="transmembrane region" description="Helical" evidence="15">
    <location>
        <begin position="110"/>
        <end position="132"/>
    </location>
</feature>
<evidence type="ECO:0000256" key="10">
    <source>
        <dbReference type="ARBA" id="ARBA00022833"/>
    </source>
</evidence>
<dbReference type="PROSITE" id="PS51371">
    <property type="entry name" value="CBS"/>
    <property type="match status" value="1"/>
</dbReference>
<comment type="similarity">
    <text evidence="3">Belongs to the peptidase M50B family.</text>
</comment>
<dbReference type="PANTHER" id="PTHR39188:SF3">
    <property type="entry name" value="STAGE IV SPORULATION PROTEIN FB"/>
    <property type="match status" value="1"/>
</dbReference>
<comment type="cofactor">
    <cofactor evidence="1">
        <name>Zn(2+)</name>
        <dbReference type="ChEBI" id="CHEBI:29105"/>
    </cofactor>
</comment>
<keyword evidence="11 15" id="KW-1133">Transmembrane helix</keyword>
<evidence type="ECO:0000256" key="11">
    <source>
        <dbReference type="ARBA" id="ARBA00022989"/>
    </source>
</evidence>
<dbReference type="GO" id="GO:0006508">
    <property type="term" value="P:proteolysis"/>
    <property type="evidence" value="ECO:0007669"/>
    <property type="project" value="UniProtKB-KW"/>
</dbReference>
<evidence type="ECO:0000256" key="6">
    <source>
        <dbReference type="ARBA" id="ARBA00022692"/>
    </source>
</evidence>
<proteinExistence type="inferred from homology"/>
<evidence type="ECO:0000256" key="7">
    <source>
        <dbReference type="ARBA" id="ARBA00022723"/>
    </source>
</evidence>
<dbReference type="CDD" id="cd06164">
    <property type="entry name" value="S2P-M50_SpoIVFB_CBS"/>
    <property type="match status" value="1"/>
</dbReference>
<dbReference type="AlphaFoldDB" id="X0RX01"/>
<gene>
    <name evidence="17" type="ORF">S01H1_12252</name>
</gene>
<evidence type="ECO:0000256" key="12">
    <source>
        <dbReference type="ARBA" id="ARBA00023049"/>
    </source>
</evidence>
<keyword evidence="12" id="KW-0482">Metalloprotease</keyword>
<comment type="caution">
    <text evidence="17">The sequence shown here is derived from an EMBL/GenBank/DDBJ whole genome shotgun (WGS) entry which is preliminary data.</text>
</comment>
<evidence type="ECO:0000256" key="4">
    <source>
        <dbReference type="ARBA" id="ARBA00022475"/>
    </source>
</evidence>
<feature type="transmembrane region" description="Helical" evidence="15">
    <location>
        <begin position="139"/>
        <end position="159"/>
    </location>
</feature>
<keyword evidence="9" id="KW-0378">Hydrolase</keyword>
<feature type="domain" description="CBS" evidence="16">
    <location>
        <begin position="314"/>
        <end position="366"/>
    </location>
</feature>
<feature type="transmembrane region" description="Helical" evidence="15">
    <location>
        <begin position="80"/>
        <end position="98"/>
    </location>
</feature>
<evidence type="ECO:0000256" key="1">
    <source>
        <dbReference type="ARBA" id="ARBA00001947"/>
    </source>
</evidence>
<name>X0RX01_9ZZZZ</name>
<dbReference type="InterPro" id="IPR000644">
    <property type="entry name" value="CBS_dom"/>
</dbReference>
<evidence type="ECO:0000256" key="3">
    <source>
        <dbReference type="ARBA" id="ARBA00007931"/>
    </source>
</evidence>
<dbReference type="EMBL" id="BARS01006275">
    <property type="protein sequence ID" value="GAF67516.1"/>
    <property type="molecule type" value="Genomic_DNA"/>
</dbReference>
<dbReference type="GO" id="GO:0008237">
    <property type="term" value="F:metallopeptidase activity"/>
    <property type="evidence" value="ECO:0007669"/>
    <property type="project" value="UniProtKB-KW"/>
</dbReference>
<protein>
    <recommendedName>
        <fullName evidence="16">CBS domain-containing protein</fullName>
    </recommendedName>
</protein>
<dbReference type="SUPFAM" id="SSF54631">
    <property type="entry name" value="CBS-domain pair"/>
    <property type="match status" value="1"/>
</dbReference>
<keyword evidence="7" id="KW-0479">Metal-binding</keyword>
<dbReference type="GO" id="GO:0046872">
    <property type="term" value="F:metal ion binding"/>
    <property type="evidence" value="ECO:0007669"/>
    <property type="project" value="UniProtKB-KW"/>
</dbReference>
<evidence type="ECO:0000256" key="15">
    <source>
        <dbReference type="SAM" id="Phobius"/>
    </source>
</evidence>
<dbReference type="PIRSF" id="PIRSF006404">
    <property type="entry name" value="UCP006404_Pept_M50_CBS"/>
    <property type="match status" value="1"/>
</dbReference>
<reference evidence="17" key="1">
    <citation type="journal article" date="2014" name="Front. Microbiol.">
        <title>High frequency of phylogenetically diverse reductive dehalogenase-homologous genes in deep subseafloor sedimentary metagenomes.</title>
        <authorList>
            <person name="Kawai M."/>
            <person name="Futagami T."/>
            <person name="Toyoda A."/>
            <person name="Takaki Y."/>
            <person name="Nishi S."/>
            <person name="Hori S."/>
            <person name="Arai W."/>
            <person name="Tsubouchi T."/>
            <person name="Morono Y."/>
            <person name="Uchiyama I."/>
            <person name="Ito T."/>
            <person name="Fujiyama A."/>
            <person name="Inagaki F."/>
            <person name="Takami H."/>
        </authorList>
    </citation>
    <scope>NUCLEOTIDE SEQUENCE</scope>
    <source>
        <strain evidence="17">Expedition CK06-06</strain>
    </source>
</reference>
<feature type="non-terminal residue" evidence="17">
    <location>
        <position position="366"/>
    </location>
</feature>
<dbReference type="GO" id="GO:0005886">
    <property type="term" value="C:plasma membrane"/>
    <property type="evidence" value="ECO:0007669"/>
    <property type="project" value="UniProtKB-SubCell"/>
</dbReference>
<keyword evidence="8" id="KW-0677">Repeat</keyword>
<organism evidence="17">
    <name type="scientific">marine sediment metagenome</name>
    <dbReference type="NCBI Taxonomy" id="412755"/>
    <lineage>
        <taxon>unclassified sequences</taxon>
        <taxon>metagenomes</taxon>
        <taxon>ecological metagenomes</taxon>
    </lineage>
</organism>
<dbReference type="InterPro" id="IPR016483">
    <property type="entry name" value="UCP006404_Pept_M50_CBS"/>
</dbReference>
<evidence type="ECO:0000313" key="17">
    <source>
        <dbReference type="EMBL" id="GAF67516.1"/>
    </source>
</evidence>
<evidence type="ECO:0000256" key="14">
    <source>
        <dbReference type="ARBA" id="ARBA00023136"/>
    </source>
</evidence>
<evidence type="ECO:0000259" key="16">
    <source>
        <dbReference type="PROSITE" id="PS51371"/>
    </source>
</evidence>
<sequence length="366" mass="40130">MTRSRFRLGKVFGVPVRIDASWLLIFVWVAWSLAASYFPGMYPSWSTELTWLMALVTGLLFFASVLLHELGHALIARSQGIPVKDITLFLFGGVSNMADEPGTPREELLMAAAGPLVSLALSALLGALRLLLRNGSQPLAALTLFLAGANLSLALFNLIPGFPLDGGRVLRAVLWAARQDLAWATRWASRVGQAVAYIFILSGMVRAFLGDWVSGVWIAFVGLFLENAARSAQLQLTLRNLLDGHVVGEVMNRDCQMLPPQLTLDVLVGQFLLRGGRRCFTVGTRDNILGLLTIHNVRAVRREQWPTTHVSDVLTPLADLRVVAPETPLWNALSEMTAEGVNQLPVLEDGKLVGMISRDNLLTFIR</sequence>
<keyword evidence="10" id="KW-0862">Zinc</keyword>
<dbReference type="PANTHER" id="PTHR39188">
    <property type="entry name" value="MEMBRANE-ASSOCIATED ZINC METALLOPROTEASE M50B"/>
    <property type="match status" value="1"/>
</dbReference>
<comment type="subcellular location">
    <subcellularLocation>
        <location evidence="2">Cell membrane</location>
        <topology evidence="2">Multi-pass membrane protein</topology>
    </subcellularLocation>
</comment>
<dbReference type="InterPro" id="IPR046342">
    <property type="entry name" value="CBS_dom_sf"/>
</dbReference>
<dbReference type="Pfam" id="PF02163">
    <property type="entry name" value="Peptidase_M50"/>
    <property type="match status" value="2"/>
</dbReference>
<keyword evidence="5" id="KW-0645">Protease</keyword>
<feature type="transmembrane region" description="Helical" evidence="15">
    <location>
        <begin position="194"/>
        <end position="225"/>
    </location>
</feature>
<dbReference type="Pfam" id="PF00571">
    <property type="entry name" value="CBS"/>
    <property type="match status" value="1"/>
</dbReference>
<evidence type="ECO:0000256" key="9">
    <source>
        <dbReference type="ARBA" id="ARBA00022801"/>
    </source>
</evidence>
<keyword evidence="4" id="KW-1003">Cell membrane</keyword>
<keyword evidence="14 15" id="KW-0472">Membrane</keyword>
<dbReference type="InterPro" id="IPR008915">
    <property type="entry name" value="Peptidase_M50"/>
</dbReference>
<evidence type="ECO:0000256" key="8">
    <source>
        <dbReference type="ARBA" id="ARBA00022737"/>
    </source>
</evidence>